<reference evidence="2" key="1">
    <citation type="submission" date="2021-01" db="EMBL/GenBank/DDBJ databases">
        <title>Novel species in genus Nocardioides.</title>
        <authorList>
            <person name="Zhang G."/>
        </authorList>
    </citation>
    <scope>NUCLEOTIDE SEQUENCE</scope>
    <source>
        <strain evidence="2">Zg-536</strain>
    </source>
</reference>
<dbReference type="RefSeq" id="WP_205290177.1">
    <property type="nucleotide sequence ID" value="NZ_CP074406.1"/>
</dbReference>
<dbReference type="AlphaFoldDB" id="A0A939BWZ7"/>
<evidence type="ECO:0000256" key="1">
    <source>
        <dbReference type="SAM" id="Phobius"/>
    </source>
</evidence>
<keyword evidence="1" id="KW-0472">Membrane</keyword>
<feature type="transmembrane region" description="Helical" evidence="1">
    <location>
        <begin position="6"/>
        <end position="27"/>
    </location>
</feature>
<name>A0A939BWZ7_9ACTN</name>
<comment type="caution">
    <text evidence="2">The sequence shown here is derived from an EMBL/GenBank/DDBJ whole genome shotgun (WGS) entry which is preliminary data.</text>
</comment>
<protein>
    <submittedName>
        <fullName evidence="2">Uncharacterized protein</fullName>
    </submittedName>
</protein>
<evidence type="ECO:0000313" key="2">
    <source>
        <dbReference type="EMBL" id="MBM9458863.1"/>
    </source>
</evidence>
<accession>A0A939BWZ7</accession>
<keyword evidence="1" id="KW-0812">Transmembrane</keyword>
<evidence type="ECO:0000313" key="3">
    <source>
        <dbReference type="Proteomes" id="UP000663791"/>
    </source>
</evidence>
<dbReference type="EMBL" id="JAERTX010000003">
    <property type="protein sequence ID" value="MBM9458863.1"/>
    <property type="molecule type" value="Genomic_DNA"/>
</dbReference>
<organism evidence="2 3">
    <name type="scientific">Nocardioides faecalis</name>
    <dbReference type="NCBI Taxonomy" id="2803858"/>
    <lineage>
        <taxon>Bacteria</taxon>
        <taxon>Bacillati</taxon>
        <taxon>Actinomycetota</taxon>
        <taxon>Actinomycetes</taxon>
        <taxon>Propionibacteriales</taxon>
        <taxon>Nocardioidaceae</taxon>
        <taxon>Nocardioides</taxon>
    </lineage>
</organism>
<keyword evidence="3" id="KW-1185">Reference proteome</keyword>
<keyword evidence="1" id="KW-1133">Transmembrane helix</keyword>
<sequence>MSDAEIWVALGVAVLSAFWTSGGRAALQRRVIQHELELASQLYDGMLKKKMRQSAEDRAAVYLARGLPSDDSLGVLGRILAPVAAGALLLSGLSAINEPLVISAGVGLLAVALVGGGFGAMLDALYRDGRAWMGKVRSNQAWKRLRSADQSRR</sequence>
<feature type="transmembrane region" description="Helical" evidence="1">
    <location>
        <begin position="102"/>
        <end position="126"/>
    </location>
</feature>
<feature type="transmembrane region" description="Helical" evidence="1">
    <location>
        <begin position="75"/>
        <end position="96"/>
    </location>
</feature>
<gene>
    <name evidence="2" type="ORF">JK386_03040</name>
</gene>
<dbReference type="Proteomes" id="UP000663791">
    <property type="component" value="Unassembled WGS sequence"/>
</dbReference>
<proteinExistence type="predicted"/>